<dbReference type="SUPFAM" id="SSF52833">
    <property type="entry name" value="Thioredoxin-like"/>
    <property type="match status" value="1"/>
</dbReference>
<dbReference type="Proteomes" id="UP000627715">
    <property type="component" value="Unassembled WGS sequence"/>
</dbReference>
<reference evidence="3" key="2">
    <citation type="submission" date="2020-09" db="EMBL/GenBank/DDBJ databases">
        <authorList>
            <person name="Sun Q."/>
            <person name="Zhou Y."/>
        </authorList>
    </citation>
    <scope>NUCLEOTIDE SEQUENCE</scope>
    <source>
        <strain evidence="3">CGMCC 1.15425</strain>
    </source>
</reference>
<gene>
    <name evidence="3" type="ORF">GCM10011403_28520</name>
</gene>
<keyword evidence="4" id="KW-1185">Reference proteome</keyword>
<feature type="signal peptide" evidence="2">
    <location>
        <begin position="1"/>
        <end position="25"/>
    </location>
</feature>
<feature type="chain" id="PRO_5037172528" evidence="2">
    <location>
        <begin position="26"/>
        <end position="654"/>
    </location>
</feature>
<keyword evidence="3" id="KW-0413">Isomerase</keyword>
<evidence type="ECO:0000256" key="2">
    <source>
        <dbReference type="SAM" id="SignalP"/>
    </source>
</evidence>
<comment type="caution">
    <text evidence="3">The sequence shown here is derived from an EMBL/GenBank/DDBJ whole genome shotgun (WGS) entry which is preliminary data.</text>
</comment>
<accession>A0A916QNC2</accession>
<organism evidence="3 4">
    <name type="scientific">Pseudohongiella nitratireducens</name>
    <dbReference type="NCBI Taxonomy" id="1768907"/>
    <lineage>
        <taxon>Bacteria</taxon>
        <taxon>Pseudomonadati</taxon>
        <taxon>Pseudomonadota</taxon>
        <taxon>Gammaproteobacteria</taxon>
        <taxon>Pseudomonadales</taxon>
        <taxon>Pseudohongiellaceae</taxon>
        <taxon>Pseudohongiella</taxon>
    </lineage>
</organism>
<evidence type="ECO:0000313" key="4">
    <source>
        <dbReference type="Proteomes" id="UP000627715"/>
    </source>
</evidence>
<dbReference type="OrthoDB" id="9809746at2"/>
<evidence type="ECO:0000256" key="1">
    <source>
        <dbReference type="ARBA" id="ARBA00023157"/>
    </source>
</evidence>
<keyword evidence="2" id="KW-0732">Signal</keyword>
<sequence>MRVFLRLSVIMFSVLGLVASAVVSANERAANFTLIDQHGKATELHYHADAPAVVLMAHSTQSDLVAESARILAETQEMYPGLEVFLINAVDTENREMVRQDMETQGLGNLTVLDDASRLVSETLGFDYAGEVLVVETQRWQILYRGPVAEQPGESENLVAKVLAQHQAGETISVASREMPESFNTEKLALVSADAPELENISYTDTIAPMLVEKCADCHRPGGIGPWAMTSHAMVQGFSPMIRETLLTKRMPPWHADPAVGEFNHDISLSIEQQRTLVNWIDAGAPRGNGPDPLLEVTAQESAWSLGEPDLVIDLPSFDLPATGVLDYQNFIVENPLEEAVWVKAVQIIPGDHKAVHHAIATVGEATAGSVNEDEEDALFRPQLMTFVPGNDTYIYPEGNGLYVRPDMAFFTQMHYTTYGRETRDQTRIGLYFADEEPEHVLQHYSIVNPAIRIPPGEAAHEEVAYIELQRDAVIYALFPHAHYRGKSSSFTLRYPDGSEELVLNVPNYDFNWQRYFQFEEPKAVPAGTMIIHRTVFDNSSNNVSNPDPSATVDWGEQSWEEMLYGGVSFRYQERQEGDTDVNTLDYLTHIAMGFLDRNVDGILSLNEMPQDSRQQLAFPFVMLDKEKKGGLNYQQFHSLMSQDEMGGAIMSEL</sequence>
<dbReference type="Gene3D" id="3.40.30.10">
    <property type="entry name" value="Glutaredoxin"/>
    <property type="match status" value="1"/>
</dbReference>
<dbReference type="GO" id="GO:0016715">
    <property type="term" value="F:oxidoreductase activity, acting on paired donors, with incorporation or reduction of molecular oxygen, reduced ascorbate as one donor, and incorporation of one atom of oxygen"/>
    <property type="evidence" value="ECO:0007669"/>
    <property type="project" value="InterPro"/>
</dbReference>
<protein>
    <submittedName>
        <fullName evidence="3">Thiol-disulfide isomerase</fullName>
    </submittedName>
</protein>
<reference evidence="3" key="1">
    <citation type="journal article" date="2014" name="Int. J. Syst. Evol. Microbiol.">
        <title>Complete genome sequence of Corynebacterium casei LMG S-19264T (=DSM 44701T), isolated from a smear-ripened cheese.</title>
        <authorList>
            <consortium name="US DOE Joint Genome Institute (JGI-PGF)"/>
            <person name="Walter F."/>
            <person name="Albersmeier A."/>
            <person name="Kalinowski J."/>
            <person name="Ruckert C."/>
        </authorList>
    </citation>
    <scope>NUCLEOTIDE SEQUENCE</scope>
    <source>
        <strain evidence="3">CGMCC 1.15425</strain>
    </source>
</reference>
<dbReference type="InterPro" id="IPR008977">
    <property type="entry name" value="PHM/PNGase_F_dom_sf"/>
</dbReference>
<proteinExistence type="predicted"/>
<dbReference type="RefSeq" id="WP_082866731.1">
    <property type="nucleotide sequence ID" value="NZ_BMIY01000014.1"/>
</dbReference>
<evidence type="ECO:0000313" key="3">
    <source>
        <dbReference type="EMBL" id="GFZ83253.1"/>
    </source>
</evidence>
<dbReference type="SUPFAM" id="SSF49742">
    <property type="entry name" value="PHM/PNGase F"/>
    <property type="match status" value="2"/>
</dbReference>
<dbReference type="InterPro" id="IPR036249">
    <property type="entry name" value="Thioredoxin-like_sf"/>
</dbReference>
<dbReference type="Gene3D" id="2.60.120.230">
    <property type="match status" value="1"/>
</dbReference>
<dbReference type="InterPro" id="IPR014784">
    <property type="entry name" value="Cu2_ascorb_mOase-like_C"/>
</dbReference>
<dbReference type="AlphaFoldDB" id="A0A916QNC2"/>
<dbReference type="GO" id="GO:0016853">
    <property type="term" value="F:isomerase activity"/>
    <property type="evidence" value="ECO:0007669"/>
    <property type="project" value="UniProtKB-KW"/>
</dbReference>
<name>A0A916QNC2_9GAMM</name>
<dbReference type="EMBL" id="BMIY01000014">
    <property type="protein sequence ID" value="GFZ83253.1"/>
    <property type="molecule type" value="Genomic_DNA"/>
</dbReference>
<keyword evidence="1" id="KW-1015">Disulfide bond</keyword>